<gene>
    <name evidence="3" type="ORF">CHYS00102_LOCUS24295</name>
    <name evidence="4" type="ORF">CHYS00102_LOCUS24298</name>
</gene>
<evidence type="ECO:0000313" key="4">
    <source>
        <dbReference type="EMBL" id="CAD8897084.1"/>
    </source>
</evidence>
<feature type="coiled-coil region" evidence="1">
    <location>
        <begin position="503"/>
        <end position="569"/>
    </location>
</feature>
<feature type="region of interest" description="Disordered" evidence="2">
    <location>
        <begin position="37"/>
        <end position="56"/>
    </location>
</feature>
<accession>A0A6U5KAD7</accession>
<feature type="region of interest" description="Disordered" evidence="2">
    <location>
        <begin position="125"/>
        <end position="175"/>
    </location>
</feature>
<dbReference type="EMBL" id="HBFR01033303">
    <property type="protein sequence ID" value="CAD8897084.1"/>
    <property type="molecule type" value="Transcribed_RNA"/>
</dbReference>
<protein>
    <submittedName>
        <fullName evidence="4">Uncharacterized protein</fullName>
    </submittedName>
</protein>
<feature type="compositionally biased region" description="Basic and acidic residues" evidence="2">
    <location>
        <begin position="42"/>
        <end position="54"/>
    </location>
</feature>
<evidence type="ECO:0000256" key="1">
    <source>
        <dbReference type="SAM" id="Coils"/>
    </source>
</evidence>
<keyword evidence="1" id="KW-0175">Coiled coil</keyword>
<proteinExistence type="predicted"/>
<dbReference type="AlphaFoldDB" id="A0A6U5KAD7"/>
<name>A0A6U5KAD7_9STRA</name>
<evidence type="ECO:0000256" key="2">
    <source>
        <dbReference type="SAM" id="MobiDB-lite"/>
    </source>
</evidence>
<dbReference type="EMBL" id="HBFR01033300">
    <property type="protein sequence ID" value="CAD8897081.1"/>
    <property type="molecule type" value="Transcribed_RNA"/>
</dbReference>
<sequence>MSVPITTEVILVSKVNNAEVSTDKIKVESVPVVAEAALDATDSDHADESRRQPSDEVDMIVGFPVSSQKNKSTGAEAEEFNMEVETQNEAKKEEIIKDGNHVYETPKASSSAVVDVAGWGDKSLVDDTSDEEEDIPQNPIPVKEESTDLDETMNGSEAQEKAQEEAEEFKKIQEESVTPEVMSALRKLGVNEARNHPLFKFSDSSKSLQGSTSPSDYLPMIKQKSSKSFMESADKISRNKLGLTVDISSRNVMETQLRKSMYEFEEKMSTFRESLENGADTVIWQLESRISTAGEDEGDQFIIQNSHVTMKLVKRGEGLIMSVLTFTKGKGVFGNLMGKTDNFISDPLLIREILEIKAGCAGYTSAFLPTNSKARSKDNKNSSLFLTIKATSTPVASSRSYFIKLKTTEDRNTFLSGLRKVMADLQIEESMKSLAKPRPILKKKGSLGLSTLKSNAPDETDDEDDESTTVSLTDVKQLIIKERSNYERLLILLMQGQEDMLDKEESIIEMREAMDIMANAETEKAKIQANDSKLIMQLSKKLEGLLINLEDMKETNERLNLRLIEFECEKMNKYI</sequence>
<feature type="compositionally biased region" description="Basic and acidic residues" evidence="2">
    <location>
        <begin position="158"/>
        <end position="174"/>
    </location>
</feature>
<organism evidence="4">
    <name type="scientific">Corethron hystrix</name>
    <dbReference type="NCBI Taxonomy" id="216773"/>
    <lineage>
        <taxon>Eukaryota</taxon>
        <taxon>Sar</taxon>
        <taxon>Stramenopiles</taxon>
        <taxon>Ochrophyta</taxon>
        <taxon>Bacillariophyta</taxon>
        <taxon>Coscinodiscophyceae</taxon>
        <taxon>Corethrophycidae</taxon>
        <taxon>Corethrales</taxon>
        <taxon>Corethraceae</taxon>
        <taxon>Corethron</taxon>
    </lineage>
</organism>
<evidence type="ECO:0000313" key="3">
    <source>
        <dbReference type="EMBL" id="CAD8897081.1"/>
    </source>
</evidence>
<reference evidence="4" key="1">
    <citation type="submission" date="2021-01" db="EMBL/GenBank/DDBJ databases">
        <authorList>
            <person name="Corre E."/>
            <person name="Pelletier E."/>
            <person name="Niang G."/>
            <person name="Scheremetjew M."/>
            <person name="Finn R."/>
            <person name="Kale V."/>
            <person name="Holt S."/>
            <person name="Cochrane G."/>
            <person name="Meng A."/>
            <person name="Brown T."/>
            <person name="Cohen L."/>
        </authorList>
    </citation>
    <scope>NUCLEOTIDE SEQUENCE</scope>
    <source>
        <strain evidence="4">308</strain>
    </source>
</reference>